<dbReference type="InterPro" id="IPR052511">
    <property type="entry name" value="ATP-dep_Helicase"/>
</dbReference>
<evidence type="ECO:0000259" key="2">
    <source>
        <dbReference type="PROSITE" id="PS51192"/>
    </source>
</evidence>
<feature type="domain" description="Helicase ATP-binding" evidence="2">
    <location>
        <begin position="1"/>
        <end position="107"/>
    </location>
</feature>
<dbReference type="PANTHER" id="PTHR47962:SF5">
    <property type="entry name" value="ATP-DEPENDENT HELICASE LHR-RELATED"/>
    <property type="match status" value="1"/>
</dbReference>
<keyword evidence="3" id="KW-0547">Nucleotide-binding</keyword>
<protein>
    <submittedName>
        <fullName evidence="3">DEAD/DEAH box helicase</fullName>
    </submittedName>
</protein>
<keyword evidence="3" id="KW-0347">Helicase</keyword>
<gene>
    <name evidence="3" type="ORF">G3M58_89865</name>
</gene>
<proteinExistence type="predicted"/>
<dbReference type="Pfam" id="PF00270">
    <property type="entry name" value="DEAD"/>
    <property type="match status" value="1"/>
</dbReference>
<dbReference type="PANTHER" id="PTHR47962">
    <property type="entry name" value="ATP-DEPENDENT HELICASE LHR-RELATED-RELATED"/>
    <property type="match status" value="1"/>
</dbReference>
<evidence type="ECO:0000256" key="1">
    <source>
        <dbReference type="SAM" id="MobiDB-lite"/>
    </source>
</evidence>
<dbReference type="GO" id="GO:0016887">
    <property type="term" value="F:ATP hydrolysis activity"/>
    <property type="evidence" value="ECO:0007669"/>
    <property type="project" value="TreeGrafter"/>
</dbReference>
<dbReference type="EMBL" id="JAAGMN010009693">
    <property type="protein sequence ID" value="NEE22362.1"/>
    <property type="molecule type" value="Genomic_DNA"/>
</dbReference>
<dbReference type="InterPro" id="IPR014001">
    <property type="entry name" value="Helicase_ATP-bd"/>
</dbReference>
<feature type="non-terminal residue" evidence="3">
    <location>
        <position position="1"/>
    </location>
</feature>
<keyword evidence="3" id="KW-0378">Hydrolase</keyword>
<reference evidence="3" key="1">
    <citation type="submission" date="2020-01" db="EMBL/GenBank/DDBJ databases">
        <title>Insect and environment-associated Actinomycetes.</title>
        <authorList>
            <person name="Currrie C."/>
            <person name="Chevrette M."/>
            <person name="Carlson C."/>
            <person name="Stubbendieck R."/>
            <person name="Wendt-Pienkowski E."/>
        </authorList>
    </citation>
    <scope>NUCLEOTIDE SEQUENCE</scope>
    <source>
        <strain evidence="3">SID7499</strain>
    </source>
</reference>
<organism evidence="3">
    <name type="scientific">Streptomyces sp. SID7499</name>
    <dbReference type="NCBI Taxonomy" id="2706086"/>
    <lineage>
        <taxon>Bacteria</taxon>
        <taxon>Bacillati</taxon>
        <taxon>Actinomycetota</taxon>
        <taxon>Actinomycetes</taxon>
        <taxon>Kitasatosporales</taxon>
        <taxon>Streptomycetaceae</taxon>
        <taxon>Streptomyces</taxon>
    </lineage>
</organism>
<accession>A0A6G3XXQ0</accession>
<dbReference type="SUPFAM" id="SSF52540">
    <property type="entry name" value="P-loop containing nucleoside triphosphate hydrolases"/>
    <property type="match status" value="1"/>
</dbReference>
<dbReference type="GO" id="GO:0005524">
    <property type="term" value="F:ATP binding"/>
    <property type="evidence" value="ECO:0007669"/>
    <property type="project" value="InterPro"/>
</dbReference>
<comment type="caution">
    <text evidence="3">The sequence shown here is derived from an EMBL/GenBank/DDBJ whole genome shotgun (WGS) entry which is preliminary data.</text>
</comment>
<feature type="region of interest" description="Disordered" evidence="1">
    <location>
        <begin position="50"/>
        <end position="70"/>
    </location>
</feature>
<dbReference type="AlphaFoldDB" id="A0A6G3XXQ0"/>
<dbReference type="PROSITE" id="PS51192">
    <property type="entry name" value="HELICASE_ATP_BIND_1"/>
    <property type="match status" value="1"/>
</dbReference>
<dbReference type="GO" id="GO:0003677">
    <property type="term" value="F:DNA binding"/>
    <property type="evidence" value="ECO:0007669"/>
    <property type="project" value="TreeGrafter"/>
</dbReference>
<dbReference type="InterPro" id="IPR027417">
    <property type="entry name" value="P-loop_NTPase"/>
</dbReference>
<feature type="non-terminal residue" evidence="3">
    <location>
        <position position="107"/>
    </location>
</feature>
<keyword evidence="3" id="KW-0067">ATP-binding</keyword>
<dbReference type="GO" id="GO:0004386">
    <property type="term" value="F:helicase activity"/>
    <property type="evidence" value="ECO:0007669"/>
    <property type="project" value="UniProtKB-KW"/>
</dbReference>
<evidence type="ECO:0000313" key="3">
    <source>
        <dbReference type="EMBL" id="NEE22362.1"/>
    </source>
</evidence>
<name>A0A6G3XXQ0_9ACTN</name>
<dbReference type="Gene3D" id="3.40.50.300">
    <property type="entry name" value="P-loop containing nucleotide triphosphate hydrolases"/>
    <property type="match status" value="1"/>
</dbReference>
<sequence>PPADAKKRCRVLYVSPLKALAVDVERNLRSPLTGIRQESVRLGLPEPEVRVGIRSGDTPPAERRSMVTRPPDILITTPESLFLMLTSSARDALAGVETVILDEVHAV</sequence>
<dbReference type="InterPro" id="IPR011545">
    <property type="entry name" value="DEAD/DEAH_box_helicase_dom"/>
</dbReference>